<evidence type="ECO:0000313" key="14">
    <source>
        <dbReference type="Proteomes" id="UP000887013"/>
    </source>
</evidence>
<feature type="transmembrane region" description="Helical" evidence="12">
    <location>
        <begin position="143"/>
        <end position="162"/>
    </location>
</feature>
<dbReference type="OrthoDB" id="6430653at2759"/>
<sequence length="409" mass="48736">MIKIHEVWRGNLSIAYAKCKDSDLKAFLDEVSKLKEIVRKTFIPSHKSSSRSVSRSVHIISFRPSNNKKDLCSVIITSNQLVGHPIRCDHSQESSVLSEQMINQYCFISGTFLISTAFNKSVGDQIPHPGIDTSHEPEKFRYYFYYQWICFMFFIQAILFYAPRWIWKTRERGLIEILTGAFVDRHLGEREMKRRMENLVFYVIRTWNKHNWYAAEYMLCEFFAVINVICQFYLTDRFFEGYFWKYGINVIQFALLPEDYKIFQNATLETQNNPMVVLFPRVTKCIFRMYGRTSTVETFDVLCVMTLNNINDKFYLFLWFWLIILTVLSVLEFIKDMTLVFSPDFRAYALCMRTSFIDERKIRMILRKASFGDWFLLDLLSLNLEQTFYTEFINVLVKDKPPKYYSFHV</sequence>
<dbReference type="InterPro" id="IPR000990">
    <property type="entry name" value="Innexin"/>
</dbReference>
<proteinExistence type="inferred from homology"/>
<keyword evidence="10 12" id="KW-0472">Membrane</keyword>
<comment type="caution">
    <text evidence="13">The sequence shown here is derived from an EMBL/GenBank/DDBJ whole genome shotgun (WGS) entry which is preliminary data.</text>
</comment>
<keyword evidence="4" id="KW-1003">Cell membrane</keyword>
<dbReference type="Pfam" id="PF00876">
    <property type="entry name" value="Innexin"/>
    <property type="match status" value="1"/>
</dbReference>
<keyword evidence="11 12" id="KW-0407">Ion channel</keyword>
<evidence type="ECO:0000313" key="13">
    <source>
        <dbReference type="EMBL" id="GFT46218.1"/>
    </source>
</evidence>
<organism evidence="13 14">
    <name type="scientific">Nephila pilipes</name>
    <name type="common">Giant wood spider</name>
    <name type="synonym">Nephila maculata</name>
    <dbReference type="NCBI Taxonomy" id="299642"/>
    <lineage>
        <taxon>Eukaryota</taxon>
        <taxon>Metazoa</taxon>
        <taxon>Ecdysozoa</taxon>
        <taxon>Arthropoda</taxon>
        <taxon>Chelicerata</taxon>
        <taxon>Arachnida</taxon>
        <taxon>Araneae</taxon>
        <taxon>Araneomorphae</taxon>
        <taxon>Entelegynae</taxon>
        <taxon>Araneoidea</taxon>
        <taxon>Nephilidae</taxon>
        <taxon>Nephila</taxon>
    </lineage>
</organism>
<dbReference type="PROSITE" id="PS51013">
    <property type="entry name" value="PANNEXIN"/>
    <property type="match status" value="1"/>
</dbReference>
<dbReference type="GO" id="GO:0005886">
    <property type="term" value="C:plasma membrane"/>
    <property type="evidence" value="ECO:0007669"/>
    <property type="project" value="UniProtKB-SubCell"/>
</dbReference>
<evidence type="ECO:0000256" key="5">
    <source>
        <dbReference type="ARBA" id="ARBA00022692"/>
    </source>
</evidence>
<comment type="subcellular location">
    <subcellularLocation>
        <location evidence="1">Cell junction</location>
        <location evidence="1">Gap junction</location>
    </subcellularLocation>
    <subcellularLocation>
        <location evidence="2 12">Cell membrane</location>
        <topology evidence="2 12">Multi-pass membrane protein</topology>
    </subcellularLocation>
</comment>
<evidence type="ECO:0000256" key="12">
    <source>
        <dbReference type="RuleBase" id="RU010713"/>
    </source>
</evidence>
<evidence type="ECO:0000256" key="3">
    <source>
        <dbReference type="ARBA" id="ARBA00022448"/>
    </source>
</evidence>
<name>A0A8X6TQY5_NEPPI</name>
<keyword evidence="7" id="KW-0965">Cell junction</keyword>
<keyword evidence="5 12" id="KW-0812">Transmembrane</keyword>
<dbReference type="GO" id="GO:0034220">
    <property type="term" value="P:monoatomic ion transmembrane transport"/>
    <property type="evidence" value="ECO:0007669"/>
    <property type="project" value="UniProtKB-KW"/>
</dbReference>
<comment type="caution">
    <text evidence="12">Lacks conserved residue(s) required for the propagation of feature annotation.</text>
</comment>
<feature type="transmembrane region" description="Helical" evidence="12">
    <location>
        <begin position="314"/>
        <end position="334"/>
    </location>
</feature>
<dbReference type="GO" id="GO:0005921">
    <property type="term" value="C:gap junction"/>
    <property type="evidence" value="ECO:0007669"/>
    <property type="project" value="UniProtKB-SubCell"/>
</dbReference>
<evidence type="ECO:0000256" key="8">
    <source>
        <dbReference type="ARBA" id="ARBA00022989"/>
    </source>
</evidence>
<evidence type="ECO:0000256" key="4">
    <source>
        <dbReference type="ARBA" id="ARBA00022475"/>
    </source>
</evidence>
<dbReference type="PANTHER" id="PTHR11893:SF39">
    <property type="entry name" value="INNEXIN INX1"/>
    <property type="match status" value="1"/>
</dbReference>
<dbReference type="AlphaFoldDB" id="A0A8X6TQY5"/>
<evidence type="ECO:0000256" key="7">
    <source>
        <dbReference type="ARBA" id="ARBA00022949"/>
    </source>
</evidence>
<dbReference type="EMBL" id="BMAW01111087">
    <property type="protein sequence ID" value="GFT46218.1"/>
    <property type="molecule type" value="Genomic_DNA"/>
</dbReference>
<keyword evidence="9 12" id="KW-0406">Ion transport</keyword>
<dbReference type="PRINTS" id="PR01262">
    <property type="entry name" value="INNEXIN"/>
</dbReference>
<reference evidence="13" key="1">
    <citation type="submission" date="2020-08" db="EMBL/GenBank/DDBJ databases">
        <title>Multicomponent nature underlies the extraordinary mechanical properties of spider dragline silk.</title>
        <authorList>
            <person name="Kono N."/>
            <person name="Nakamura H."/>
            <person name="Mori M."/>
            <person name="Yoshida Y."/>
            <person name="Ohtoshi R."/>
            <person name="Malay A.D."/>
            <person name="Moran D.A.P."/>
            <person name="Tomita M."/>
            <person name="Numata K."/>
            <person name="Arakawa K."/>
        </authorList>
    </citation>
    <scope>NUCLEOTIDE SEQUENCE</scope>
</reference>
<keyword evidence="14" id="KW-1185">Reference proteome</keyword>
<gene>
    <name evidence="13" type="primary">shakB</name>
    <name evidence="12" type="synonym">inx</name>
    <name evidence="13" type="ORF">NPIL_412241</name>
</gene>
<evidence type="ECO:0000256" key="2">
    <source>
        <dbReference type="ARBA" id="ARBA00004651"/>
    </source>
</evidence>
<keyword evidence="8 12" id="KW-1133">Transmembrane helix</keyword>
<evidence type="ECO:0000256" key="1">
    <source>
        <dbReference type="ARBA" id="ARBA00004610"/>
    </source>
</evidence>
<comment type="function">
    <text evidence="12">Structural component of the gap junctions.</text>
</comment>
<keyword evidence="3 12" id="KW-0813">Transport</keyword>
<feature type="transmembrane region" description="Helical" evidence="12">
    <location>
        <begin position="214"/>
        <end position="234"/>
    </location>
</feature>
<comment type="similarity">
    <text evidence="12">Belongs to the pannexin family.</text>
</comment>
<evidence type="ECO:0000256" key="6">
    <source>
        <dbReference type="ARBA" id="ARBA00022868"/>
    </source>
</evidence>
<dbReference type="PANTHER" id="PTHR11893">
    <property type="entry name" value="INNEXIN"/>
    <property type="match status" value="1"/>
</dbReference>
<evidence type="ECO:0000256" key="10">
    <source>
        <dbReference type="ARBA" id="ARBA00023136"/>
    </source>
</evidence>
<dbReference type="Proteomes" id="UP000887013">
    <property type="component" value="Unassembled WGS sequence"/>
</dbReference>
<keyword evidence="6" id="KW-0303">Gap junction</keyword>
<accession>A0A8X6TQY5</accession>
<protein>
    <recommendedName>
        <fullName evidence="12">Innexin</fullName>
    </recommendedName>
</protein>
<dbReference type="GO" id="GO:0005243">
    <property type="term" value="F:gap junction channel activity"/>
    <property type="evidence" value="ECO:0007669"/>
    <property type="project" value="TreeGrafter"/>
</dbReference>
<evidence type="ECO:0000256" key="9">
    <source>
        <dbReference type="ARBA" id="ARBA00023065"/>
    </source>
</evidence>
<evidence type="ECO:0000256" key="11">
    <source>
        <dbReference type="ARBA" id="ARBA00023303"/>
    </source>
</evidence>